<dbReference type="Proteomes" id="UP000324973">
    <property type="component" value="Unassembled WGS sequence"/>
</dbReference>
<evidence type="ECO:0000313" key="5">
    <source>
        <dbReference type="EMBL" id="TYT26606.1"/>
    </source>
</evidence>
<feature type="transmembrane region" description="Helical" evidence="2">
    <location>
        <begin position="316"/>
        <end position="334"/>
    </location>
</feature>
<dbReference type="GO" id="GO:0000156">
    <property type="term" value="F:phosphorelay response regulator activity"/>
    <property type="evidence" value="ECO:0007669"/>
    <property type="project" value="InterPro"/>
</dbReference>
<keyword evidence="6" id="KW-1185">Reference proteome</keyword>
<dbReference type="Gene3D" id="2.40.50.1020">
    <property type="entry name" value="LytTr DNA-binding domain"/>
    <property type="match status" value="1"/>
</dbReference>
<dbReference type="PROSITE" id="PS50930">
    <property type="entry name" value="HTH_LYTTR"/>
    <property type="match status" value="1"/>
</dbReference>
<feature type="transmembrane region" description="Helical" evidence="2">
    <location>
        <begin position="264"/>
        <end position="286"/>
    </location>
</feature>
<reference evidence="5 6" key="1">
    <citation type="submission" date="2019-08" db="EMBL/GenBank/DDBJ databases">
        <title>Luteimonas viscosus sp. nov., isolated from soil of a sunflower field.</title>
        <authorList>
            <person name="Jianli Z."/>
            <person name="Ying Z."/>
        </authorList>
    </citation>
    <scope>NUCLEOTIDE SEQUENCE [LARGE SCALE GENOMIC DNA]</scope>
    <source>
        <strain evidence="5 6">XBU10</strain>
    </source>
</reference>
<dbReference type="Pfam" id="PF04397">
    <property type="entry name" value="LytTR"/>
    <property type="match status" value="1"/>
</dbReference>
<keyword evidence="3" id="KW-0732">Signal</keyword>
<dbReference type="OrthoDB" id="236568at2"/>
<feature type="transmembrane region" description="Helical" evidence="2">
    <location>
        <begin position="205"/>
        <end position="226"/>
    </location>
</feature>
<dbReference type="RefSeq" id="WP_149103161.1">
    <property type="nucleotide sequence ID" value="NZ_VTFT01000001.1"/>
</dbReference>
<evidence type="ECO:0000256" key="2">
    <source>
        <dbReference type="SAM" id="Phobius"/>
    </source>
</evidence>
<dbReference type="EMBL" id="VTFT01000001">
    <property type="protein sequence ID" value="TYT26606.1"/>
    <property type="molecule type" value="Genomic_DNA"/>
</dbReference>
<dbReference type="PANTHER" id="PTHR37299">
    <property type="entry name" value="TRANSCRIPTIONAL REGULATOR-RELATED"/>
    <property type="match status" value="1"/>
</dbReference>
<feature type="transmembrane region" description="Helical" evidence="2">
    <location>
        <begin position="340"/>
        <end position="362"/>
    </location>
</feature>
<dbReference type="AlphaFoldDB" id="A0A5D4XPM4"/>
<organism evidence="5 6">
    <name type="scientific">Luteimonas viscosa</name>
    <dbReference type="NCBI Taxonomy" id="1132694"/>
    <lineage>
        <taxon>Bacteria</taxon>
        <taxon>Pseudomonadati</taxon>
        <taxon>Pseudomonadota</taxon>
        <taxon>Gammaproteobacteria</taxon>
        <taxon>Lysobacterales</taxon>
        <taxon>Lysobacteraceae</taxon>
        <taxon>Luteimonas</taxon>
    </lineage>
</organism>
<dbReference type="SMART" id="SM00850">
    <property type="entry name" value="LytTR"/>
    <property type="match status" value="1"/>
</dbReference>
<keyword evidence="2" id="KW-1133">Transmembrane helix</keyword>
<evidence type="ECO:0000256" key="1">
    <source>
        <dbReference type="ARBA" id="ARBA00023012"/>
    </source>
</evidence>
<sequence>MIARVLIAPLLALACLVAESAAQVPGNGPFEVCPATAEEPTPPRVYDGDGCRRMTLHEVDPQGRQIWVRLPFAVTEPSDARFLGLLLSAKGSSEVFLDGRPIGANGVPGATRGQETAGRMDVVIPIPRERLRPQGSRIDLRMSSHHGWLTLRSPVHAIELVDFTDPQARTLRYYLPSLFPLGVFLLAGFYFFSLTVRSERKLEPALLGTLAMLAGLQLLLEISRGVFAYPYPVQDLRLIGILSCSIGFGLCLVAVHARLFAPRWLPASTLLAAIATVIGMLLAPSLDGKTSSALLVATTASLGLALAGVRERKRGAWFQVGALLVFGLANLLAPGGFIDLGFYLLVAGLMIGLMILQAAAYGRERRLRVEQRLRADRLQYALDQAQAEQMPRVLTVPAVGTVKHVPLERIVRIQGAGDYVELHMDDGSQLLHTTTLNELDADLSPRFLRVHRSHLVNTHYIERLDRAEGGTGTLHLRGSEPVPVSRRVMPGVRRALR</sequence>
<feature type="signal peptide" evidence="3">
    <location>
        <begin position="1"/>
        <end position="20"/>
    </location>
</feature>
<dbReference type="InterPro" id="IPR007492">
    <property type="entry name" value="LytTR_DNA-bd_dom"/>
</dbReference>
<keyword evidence="2" id="KW-0472">Membrane</keyword>
<dbReference type="GO" id="GO:0003677">
    <property type="term" value="F:DNA binding"/>
    <property type="evidence" value="ECO:0007669"/>
    <property type="project" value="InterPro"/>
</dbReference>
<evidence type="ECO:0000256" key="3">
    <source>
        <dbReference type="SAM" id="SignalP"/>
    </source>
</evidence>
<keyword evidence="1" id="KW-0902">Two-component regulatory system</keyword>
<evidence type="ECO:0000313" key="6">
    <source>
        <dbReference type="Proteomes" id="UP000324973"/>
    </source>
</evidence>
<name>A0A5D4XPM4_9GAMM</name>
<keyword evidence="2" id="KW-0812">Transmembrane</keyword>
<feature type="domain" description="HTH LytTR-type" evidence="4">
    <location>
        <begin position="405"/>
        <end position="497"/>
    </location>
</feature>
<evidence type="ECO:0000259" key="4">
    <source>
        <dbReference type="PROSITE" id="PS50930"/>
    </source>
</evidence>
<dbReference type="PANTHER" id="PTHR37299:SF1">
    <property type="entry name" value="STAGE 0 SPORULATION PROTEIN A HOMOLOG"/>
    <property type="match status" value="1"/>
</dbReference>
<feature type="chain" id="PRO_5023022029" evidence="3">
    <location>
        <begin position="21"/>
        <end position="497"/>
    </location>
</feature>
<dbReference type="PROSITE" id="PS51257">
    <property type="entry name" value="PROKAR_LIPOPROTEIN"/>
    <property type="match status" value="1"/>
</dbReference>
<feature type="transmembrane region" description="Helical" evidence="2">
    <location>
        <begin position="238"/>
        <end position="257"/>
    </location>
</feature>
<dbReference type="InterPro" id="IPR046947">
    <property type="entry name" value="LytR-like"/>
</dbReference>
<feature type="transmembrane region" description="Helical" evidence="2">
    <location>
        <begin position="292"/>
        <end position="309"/>
    </location>
</feature>
<gene>
    <name evidence="5" type="ORF">FZO89_10255</name>
</gene>
<feature type="transmembrane region" description="Helical" evidence="2">
    <location>
        <begin position="173"/>
        <end position="193"/>
    </location>
</feature>
<protein>
    <submittedName>
        <fullName evidence="5">LytTR family transcriptional regulator</fullName>
    </submittedName>
</protein>
<proteinExistence type="predicted"/>
<accession>A0A5D4XPM4</accession>
<comment type="caution">
    <text evidence="5">The sequence shown here is derived from an EMBL/GenBank/DDBJ whole genome shotgun (WGS) entry which is preliminary data.</text>
</comment>